<dbReference type="Gene3D" id="1.20.225.30">
    <property type="entry name" value="Dihydrouridine synthase, C-terminal recognition domain"/>
    <property type="match status" value="1"/>
</dbReference>
<dbReference type="PANTHER" id="PTHR11082:SF26">
    <property type="entry name" value="TRNA-DIHYDROURIDINE(16) SYNTHASE"/>
    <property type="match status" value="1"/>
</dbReference>
<evidence type="ECO:0000256" key="7">
    <source>
        <dbReference type="ARBA" id="ARBA00022884"/>
    </source>
</evidence>
<comment type="function">
    <text evidence="9">Catalyzes the synthesis of 5,6-dihydrouridine (D), a modified base found in the D-loop of most tRNAs, via the reduction of the C5-C6 double bond in target uridines. Specifically modifies U16 in tRNAs.</text>
</comment>
<keyword evidence="5 9" id="KW-0819">tRNA processing</keyword>
<comment type="catalytic activity">
    <reaction evidence="9">
        <text>5,6-dihydrouridine(16) in tRNA + NADP(+) = uridine(16) in tRNA + NADPH + H(+)</text>
        <dbReference type="Rhea" id="RHEA:53376"/>
        <dbReference type="Rhea" id="RHEA-COMP:13543"/>
        <dbReference type="Rhea" id="RHEA-COMP:13544"/>
        <dbReference type="ChEBI" id="CHEBI:15378"/>
        <dbReference type="ChEBI" id="CHEBI:57783"/>
        <dbReference type="ChEBI" id="CHEBI:58349"/>
        <dbReference type="ChEBI" id="CHEBI:65315"/>
        <dbReference type="ChEBI" id="CHEBI:74443"/>
    </reaction>
</comment>
<dbReference type="HAMAP" id="MF_02043">
    <property type="entry name" value="DusC_subfam"/>
    <property type="match status" value="1"/>
</dbReference>
<dbReference type="EC" id="1.3.1.-" evidence="9"/>
<dbReference type="NCBIfam" id="NF007838">
    <property type="entry name" value="PRK10550.1"/>
    <property type="match status" value="1"/>
</dbReference>
<organism evidence="14 15">
    <name type="scientific">Grimontia hollisae</name>
    <name type="common">Vibrio hollisae</name>
    <dbReference type="NCBI Taxonomy" id="673"/>
    <lineage>
        <taxon>Bacteria</taxon>
        <taxon>Pseudomonadati</taxon>
        <taxon>Pseudomonadota</taxon>
        <taxon>Gammaproteobacteria</taxon>
        <taxon>Vibrionales</taxon>
        <taxon>Vibrionaceae</taxon>
        <taxon>Grimontia</taxon>
    </lineage>
</organism>
<evidence type="ECO:0000256" key="1">
    <source>
        <dbReference type="ARBA" id="ARBA00001917"/>
    </source>
</evidence>
<feature type="site" description="Interacts with tRNA" evidence="9">
    <location>
        <position position="178"/>
    </location>
</feature>
<feature type="binding site" evidence="12">
    <location>
        <position position="170"/>
    </location>
    <ligand>
        <name>FMN</name>
        <dbReference type="ChEBI" id="CHEBI:58210"/>
    </ligand>
</feature>
<keyword evidence="2 9" id="KW-0820">tRNA-binding</keyword>
<feature type="binding site" evidence="9 12">
    <location>
        <position position="70"/>
    </location>
    <ligand>
        <name>FMN</name>
        <dbReference type="ChEBI" id="CHEBI:58210"/>
    </ligand>
</feature>
<name>A0A377HPT6_GRIHO</name>
<comment type="similarity">
    <text evidence="9">Belongs to the Dus family. DusC subfamily.</text>
</comment>
<dbReference type="AlphaFoldDB" id="A0A377HPT6"/>
<dbReference type="SUPFAM" id="SSF51395">
    <property type="entry name" value="FMN-linked oxidoreductases"/>
    <property type="match status" value="1"/>
</dbReference>
<keyword evidence="4 9" id="KW-0288">FMN</keyword>
<feature type="site" description="Interacts with tRNA; defines subfamily-specific binding signature" evidence="9">
    <location>
        <position position="274"/>
    </location>
</feature>
<protein>
    <recommendedName>
        <fullName evidence="9">tRNA-dihydrouridine(16) synthase</fullName>
        <ecNumber evidence="9">1.3.1.-</ecNumber>
    </recommendedName>
    <alternativeName>
        <fullName evidence="9">U16-specific dihydrouridine synthase</fullName>
        <shortName evidence="9">U16-specific Dus</shortName>
    </alternativeName>
    <alternativeName>
        <fullName evidence="9">tRNA-dihydrouridine synthase C</fullName>
    </alternativeName>
</protein>
<reference evidence="14 15" key="1">
    <citation type="submission" date="2018-06" db="EMBL/GenBank/DDBJ databases">
        <authorList>
            <consortium name="Pathogen Informatics"/>
            <person name="Doyle S."/>
        </authorList>
    </citation>
    <scope>NUCLEOTIDE SEQUENCE [LARGE SCALE GENOMIC DNA]</scope>
    <source>
        <strain evidence="14 15">NCTC11645</strain>
    </source>
</reference>
<dbReference type="Pfam" id="PF01207">
    <property type="entry name" value="Dus"/>
    <property type="match status" value="1"/>
</dbReference>
<dbReference type="Gene3D" id="3.20.20.70">
    <property type="entry name" value="Aldolase class I"/>
    <property type="match status" value="1"/>
</dbReference>
<keyword evidence="6 9" id="KW-0521">NADP</keyword>
<feature type="site" description="Interacts with tRNA; defines subfamily-specific binding signature" evidence="9">
    <location>
        <position position="37"/>
    </location>
</feature>
<evidence type="ECO:0000313" key="15">
    <source>
        <dbReference type="Proteomes" id="UP000254512"/>
    </source>
</evidence>
<evidence type="ECO:0000259" key="13">
    <source>
        <dbReference type="Pfam" id="PF01207"/>
    </source>
</evidence>
<evidence type="ECO:0000256" key="8">
    <source>
        <dbReference type="ARBA" id="ARBA00023002"/>
    </source>
</evidence>
<evidence type="ECO:0000256" key="5">
    <source>
        <dbReference type="ARBA" id="ARBA00022694"/>
    </source>
</evidence>
<evidence type="ECO:0000256" key="12">
    <source>
        <dbReference type="PIRSR" id="PIRSR006621-2"/>
    </source>
</evidence>
<evidence type="ECO:0000256" key="6">
    <source>
        <dbReference type="ARBA" id="ARBA00022857"/>
    </source>
</evidence>
<evidence type="ECO:0000256" key="3">
    <source>
        <dbReference type="ARBA" id="ARBA00022630"/>
    </source>
</evidence>
<comment type="similarity">
    <text evidence="10">Belongs to the dus family.</text>
</comment>
<dbReference type="Proteomes" id="UP000254512">
    <property type="component" value="Unassembled WGS sequence"/>
</dbReference>
<dbReference type="GO" id="GO:0010181">
    <property type="term" value="F:FMN binding"/>
    <property type="evidence" value="ECO:0007669"/>
    <property type="project" value="UniProtKB-UniRule"/>
</dbReference>
<dbReference type="InterPro" id="IPR013785">
    <property type="entry name" value="Aldolase_TIM"/>
</dbReference>
<sequence>MSVKLMLGPMEGVLDPLMRQILTEINPYDLCVTEFVRVVDAKLPPRVYYKLSPELENGGKTRSGTPVRVQLLGQSPHYMAENAALVAELGSSGVDINFGCPSKTVNGNKGGAALLKEPELMYQVVKAVREAVPSDQVVSAKVRLGFDDVSAYRDIADAVQSGGASEIVVHGRSKADAYKTGTIRWDLIGDLAKRLSIPVVANGDIWCREDALKCAEVSGCETLMVCRGALNMPNLATHIKTDAAPMSWHQVLVLLVRYSEFEIRGDKGLYYPNRVKQWFRYLQAQYPEAKALFVRIRQLKNKQQILGEIVTALDDIERCSHTVNLA</sequence>
<feature type="domain" description="DUS-like FMN-binding" evidence="13">
    <location>
        <begin position="7"/>
        <end position="302"/>
    </location>
</feature>
<feature type="binding site" evidence="9">
    <location>
        <begin position="226"/>
        <end position="227"/>
    </location>
    <ligand>
        <name>FMN</name>
        <dbReference type="ChEBI" id="CHEBI:58210"/>
    </ligand>
</feature>
<keyword evidence="12" id="KW-0547">Nucleotide-binding</keyword>
<feature type="site" description="Interacts with tRNA" evidence="9">
    <location>
        <position position="281"/>
    </location>
</feature>
<proteinExistence type="inferred from homology"/>
<dbReference type="PANTHER" id="PTHR11082">
    <property type="entry name" value="TRNA-DIHYDROURIDINE SYNTHASE"/>
    <property type="match status" value="1"/>
</dbReference>
<keyword evidence="8 9" id="KW-0560">Oxidoreductase</keyword>
<dbReference type="STRING" id="673.AL542_14105"/>
<evidence type="ECO:0000256" key="11">
    <source>
        <dbReference type="PIRSR" id="PIRSR006621-1"/>
    </source>
</evidence>
<evidence type="ECO:0000313" key="14">
    <source>
        <dbReference type="EMBL" id="STO58053.1"/>
    </source>
</evidence>
<comment type="cofactor">
    <cofactor evidence="1 9 10 12">
        <name>FMN</name>
        <dbReference type="ChEBI" id="CHEBI:58210"/>
    </cofactor>
</comment>
<dbReference type="GO" id="GO:0000049">
    <property type="term" value="F:tRNA binding"/>
    <property type="evidence" value="ECO:0007669"/>
    <property type="project" value="UniProtKB-UniRule"/>
</dbReference>
<dbReference type="CDD" id="cd02801">
    <property type="entry name" value="DUS_like_FMN"/>
    <property type="match status" value="1"/>
</dbReference>
<dbReference type="InterPro" id="IPR042270">
    <property type="entry name" value="DusC_C"/>
</dbReference>
<feature type="site" description="Interacts with tRNA; defines subfamily-specific binding signature" evidence="9">
    <location>
        <position position="276"/>
    </location>
</feature>
<keyword evidence="3 9" id="KW-0285">Flavoprotein</keyword>
<keyword evidence="7 9" id="KW-0694">RNA-binding</keyword>
<feature type="binding site" evidence="9 12">
    <location>
        <position position="141"/>
    </location>
    <ligand>
        <name>FMN</name>
        <dbReference type="ChEBI" id="CHEBI:58210"/>
    </ligand>
</feature>
<dbReference type="PROSITE" id="PS01136">
    <property type="entry name" value="UPF0034"/>
    <property type="match status" value="1"/>
</dbReference>
<feature type="active site" description="Proton donor" evidence="9 11">
    <location>
        <position position="100"/>
    </location>
</feature>
<evidence type="ECO:0000256" key="10">
    <source>
        <dbReference type="PIRNR" id="PIRNR006621"/>
    </source>
</evidence>
<evidence type="ECO:0000256" key="9">
    <source>
        <dbReference type="HAMAP-Rule" id="MF_02043"/>
    </source>
</evidence>
<feature type="site" description="Interacts with tRNA" evidence="9">
    <location>
        <position position="97"/>
    </location>
</feature>
<feature type="binding site" evidence="9">
    <location>
        <begin position="202"/>
        <end position="204"/>
    </location>
    <ligand>
        <name>FMN</name>
        <dbReference type="ChEBI" id="CHEBI:58210"/>
    </ligand>
</feature>
<dbReference type="InterPro" id="IPR001269">
    <property type="entry name" value="DUS_fam"/>
</dbReference>
<evidence type="ECO:0000256" key="2">
    <source>
        <dbReference type="ARBA" id="ARBA00022555"/>
    </source>
</evidence>
<evidence type="ECO:0000256" key="4">
    <source>
        <dbReference type="ARBA" id="ARBA00022643"/>
    </source>
</evidence>
<dbReference type="InterPro" id="IPR032886">
    <property type="entry name" value="DusC"/>
</dbReference>
<dbReference type="GO" id="GO:0102262">
    <property type="term" value="F:tRNA-dihydrouridine16 synthase activity"/>
    <property type="evidence" value="ECO:0007669"/>
    <property type="project" value="RHEA"/>
</dbReference>
<dbReference type="PIRSF" id="PIRSF006621">
    <property type="entry name" value="Dus"/>
    <property type="match status" value="1"/>
</dbReference>
<dbReference type="InterPro" id="IPR018517">
    <property type="entry name" value="tRNA_hU_synthase_CS"/>
</dbReference>
<accession>A0A377HPT6</accession>
<feature type="site" description="Interacts with tRNA; defines subfamily-specific binding signature" evidence="9">
    <location>
        <position position="297"/>
    </location>
</feature>
<dbReference type="InterPro" id="IPR035587">
    <property type="entry name" value="DUS-like_FMN-bd"/>
</dbReference>
<dbReference type="GO" id="GO:0050660">
    <property type="term" value="F:flavin adenine dinucleotide binding"/>
    <property type="evidence" value="ECO:0007669"/>
    <property type="project" value="InterPro"/>
</dbReference>
<dbReference type="EMBL" id="UGHD01000002">
    <property type="protein sequence ID" value="STO58053.1"/>
    <property type="molecule type" value="Genomic_DNA"/>
</dbReference>
<gene>
    <name evidence="14" type="primary">dus_3</name>
    <name evidence="9" type="synonym">dusC</name>
    <name evidence="14" type="ORF">NCTC11645_02468</name>
</gene>
<comment type="catalytic activity">
    <reaction evidence="9">
        <text>5,6-dihydrouridine(16) in tRNA + NAD(+) = uridine(16) in tRNA + NADH + H(+)</text>
        <dbReference type="Rhea" id="RHEA:53380"/>
        <dbReference type="Rhea" id="RHEA-COMP:13543"/>
        <dbReference type="Rhea" id="RHEA-COMP:13544"/>
        <dbReference type="ChEBI" id="CHEBI:15378"/>
        <dbReference type="ChEBI" id="CHEBI:57540"/>
        <dbReference type="ChEBI" id="CHEBI:57945"/>
        <dbReference type="ChEBI" id="CHEBI:65315"/>
        <dbReference type="ChEBI" id="CHEBI:74443"/>
    </reaction>
</comment>